<comment type="caution">
    <text evidence="2">The sequence shown here is derived from an EMBL/GenBank/DDBJ whole genome shotgun (WGS) entry which is preliminary data.</text>
</comment>
<keyword evidence="3" id="KW-1185">Reference proteome</keyword>
<gene>
    <name evidence="2" type="ORF">NM961_08565</name>
</gene>
<evidence type="ECO:0000256" key="1">
    <source>
        <dbReference type="SAM" id="SignalP"/>
    </source>
</evidence>
<sequence length="873" mass="87587">MRAIKRCLGLLAASLMLASCGGGGGSGGDGAFQPTPSGTLTITATTSELPMNRDGVGPFFGSPFMAELDITWRRANGDLVSGQEVAVAISPVSVAGFSTLDDPETQIQLDGNGNYLRGNEFLDILGSGPVDVTAGHAKIFVHSSNISGVATITVTARDSQSSNTTISKTFNVTVIPGTSSLPASITLDASPRNVYLADAGGSSSSIINAVVRDGTGQLVPNPGTGNTGFNNVQLEVIGGESYGTLSVTGSTAAVVKARTIQGVAAASFSSATQQGVVQIRATADRADGNVDNGIANPVAVTTSIVVSDGKLFDLALTTPTEDALFTGNVTASTTNQPNGTYGLIVSALATDRQGNPVAPGTPIRFGAVDSPLIGFPAEGPGRLAIAGTDGDPQEGGTLFTAPTGRFTAPGHRPGPGDTLLVFADLVPGNRDLESARQITTVNTATSLNVSVPFNRNDDTGNSVNNGPVLPYAIGRAQSATIVDRGNFAGIGALGITNAQGVATAILNYPVNQLGKRVYVYAQGDGINAGSAIKKVTDIGAFVFAGMKEGRLFANPTSISGNTTAAVTVCLLDELGAPIQGVAVGFAFSGLASGAQGFVDNIPGSGIVEDRTGPNGCTVAMARTVGVNDSGGGNSEPKLNFYVDELTDEVEITAGGEGSLTAAPSHFRGTGGVITLTLRDSAGNPVPGVMINSSCEGDVSLTVPAGATNAQGQTTATVVASGLNGYNTAGEGTCTFTASTGETTEVGFDGIDFCENPDGISPPPDPQLCGDDNTDPVTLTVVVTPSANCTLTVVSNPAGLSCSAPFSTTGQNCASDFDQGETVTLTAVTSPAAPACPATRTITFSGGCAPTGGSGNQARVTLNTAQSCSVTVTQ</sequence>
<dbReference type="PROSITE" id="PS51257">
    <property type="entry name" value="PROKAR_LIPOPROTEIN"/>
    <property type="match status" value="1"/>
</dbReference>
<evidence type="ECO:0008006" key="4">
    <source>
        <dbReference type="Google" id="ProtNLM"/>
    </source>
</evidence>
<organism evidence="2 3">
    <name type="scientific">Tahibacter harae</name>
    <dbReference type="NCBI Taxonomy" id="2963937"/>
    <lineage>
        <taxon>Bacteria</taxon>
        <taxon>Pseudomonadati</taxon>
        <taxon>Pseudomonadota</taxon>
        <taxon>Gammaproteobacteria</taxon>
        <taxon>Lysobacterales</taxon>
        <taxon>Rhodanobacteraceae</taxon>
        <taxon>Tahibacter</taxon>
    </lineage>
</organism>
<evidence type="ECO:0000313" key="3">
    <source>
        <dbReference type="Proteomes" id="UP001165498"/>
    </source>
</evidence>
<feature type="signal peptide" evidence="1">
    <location>
        <begin position="1"/>
        <end position="18"/>
    </location>
</feature>
<dbReference type="InterPro" id="IPR013783">
    <property type="entry name" value="Ig-like_fold"/>
</dbReference>
<evidence type="ECO:0000313" key="2">
    <source>
        <dbReference type="EMBL" id="MCQ4164761.1"/>
    </source>
</evidence>
<accession>A0ABT1QR29</accession>
<dbReference type="SUPFAM" id="SSF49373">
    <property type="entry name" value="Invasin/intimin cell-adhesion fragments"/>
    <property type="match status" value="1"/>
</dbReference>
<reference evidence="2" key="1">
    <citation type="submission" date="2022-07" db="EMBL/GenBank/DDBJ databases">
        <title>Tahibacter sp., a new gammaproteobacterium isolated from the silt sample collected at pig farm.</title>
        <authorList>
            <person name="Chen H."/>
        </authorList>
    </citation>
    <scope>NUCLEOTIDE SEQUENCE</scope>
    <source>
        <strain evidence="2">P2K</strain>
    </source>
</reference>
<dbReference type="InterPro" id="IPR008964">
    <property type="entry name" value="Invasin/intimin_cell_adhesion"/>
</dbReference>
<dbReference type="EMBL" id="JANFQO010000006">
    <property type="protein sequence ID" value="MCQ4164761.1"/>
    <property type="molecule type" value="Genomic_DNA"/>
</dbReference>
<keyword evidence="1" id="KW-0732">Signal</keyword>
<dbReference type="RefSeq" id="WP_255913673.1">
    <property type="nucleotide sequence ID" value="NZ_JANFQO010000006.1"/>
</dbReference>
<feature type="chain" id="PRO_5045329832" description="Big-1 domain-containing protein" evidence="1">
    <location>
        <begin position="19"/>
        <end position="873"/>
    </location>
</feature>
<name>A0ABT1QR29_9GAMM</name>
<dbReference type="Proteomes" id="UP001165498">
    <property type="component" value="Unassembled WGS sequence"/>
</dbReference>
<proteinExistence type="predicted"/>
<protein>
    <recommendedName>
        <fullName evidence="4">Big-1 domain-containing protein</fullName>
    </recommendedName>
</protein>
<dbReference type="Gene3D" id="2.60.40.10">
    <property type="entry name" value="Immunoglobulins"/>
    <property type="match status" value="2"/>
</dbReference>